<dbReference type="AlphaFoldDB" id="A0AAW1F1A6"/>
<dbReference type="EMBL" id="JBCEZU010000111">
    <property type="protein sequence ID" value="KAK9528368.1"/>
    <property type="molecule type" value="Genomic_DNA"/>
</dbReference>
<keyword evidence="3" id="KW-1185">Reference proteome</keyword>
<proteinExistence type="predicted"/>
<dbReference type="PANTHER" id="PTHR31025:SF25">
    <property type="entry name" value="ZINC FINGER (C2H2)-60"/>
    <property type="match status" value="1"/>
</dbReference>
<feature type="compositionally biased region" description="Basic and acidic residues" evidence="1">
    <location>
        <begin position="25"/>
        <end position="36"/>
    </location>
</feature>
<evidence type="ECO:0000256" key="1">
    <source>
        <dbReference type="SAM" id="MobiDB-lite"/>
    </source>
</evidence>
<dbReference type="PANTHER" id="PTHR31025">
    <property type="entry name" value="SI:CH211-196P9.1-RELATED"/>
    <property type="match status" value="1"/>
</dbReference>
<feature type="region of interest" description="Disordered" evidence="1">
    <location>
        <begin position="12"/>
        <end position="38"/>
    </location>
</feature>
<reference evidence="2 3" key="1">
    <citation type="journal article" date="2024" name="Genome Biol. Evol.">
        <title>Chromosome-level genome assembly of the viviparous eelpout Zoarces viviparus.</title>
        <authorList>
            <person name="Fuhrmann N."/>
            <person name="Brasseur M.V."/>
            <person name="Bakowski C.E."/>
            <person name="Podsiadlowski L."/>
            <person name="Prost S."/>
            <person name="Krehenwinkel H."/>
            <person name="Mayer C."/>
        </authorList>
    </citation>
    <scope>NUCLEOTIDE SEQUENCE [LARGE SCALE GENOMIC DNA]</scope>
    <source>
        <strain evidence="2">NO-MEL_2022_Ind0_liver</strain>
    </source>
</reference>
<comment type="caution">
    <text evidence="2">The sequence shown here is derived from an EMBL/GenBank/DDBJ whole genome shotgun (WGS) entry which is preliminary data.</text>
</comment>
<gene>
    <name evidence="2" type="ORF">VZT92_012534</name>
</gene>
<protein>
    <submittedName>
        <fullName evidence="2">Uncharacterized protein</fullName>
    </submittedName>
</protein>
<sequence length="230" mass="26460">MKKARKCEVKFLPDNPVGQTDESLESERNALQEETKKRHPNKALIDSKMEVTFSLRRKEIVDEEPLVADVMERWPGLFLEEQFFRITRVDLKKTFLSSLDAHSLQLMKLYRSRSGKDMRILLDHFDEQTTDVLAHRKSTILRGLPFFVKEKSDGFLKKCLNTDPEEFCVKGVQLGILTVVEDDVGTVCSSPMTIRISLVIEERIVLDDVFMNIGTQCSARVQAVKNNLLR</sequence>
<name>A0AAW1F1A6_ZOAVI</name>
<organism evidence="2 3">
    <name type="scientific">Zoarces viviparus</name>
    <name type="common">Viviparous eelpout</name>
    <name type="synonym">Blennius viviparus</name>
    <dbReference type="NCBI Taxonomy" id="48416"/>
    <lineage>
        <taxon>Eukaryota</taxon>
        <taxon>Metazoa</taxon>
        <taxon>Chordata</taxon>
        <taxon>Craniata</taxon>
        <taxon>Vertebrata</taxon>
        <taxon>Euteleostomi</taxon>
        <taxon>Actinopterygii</taxon>
        <taxon>Neopterygii</taxon>
        <taxon>Teleostei</taxon>
        <taxon>Neoteleostei</taxon>
        <taxon>Acanthomorphata</taxon>
        <taxon>Eupercaria</taxon>
        <taxon>Perciformes</taxon>
        <taxon>Cottioidei</taxon>
        <taxon>Zoarcales</taxon>
        <taxon>Zoarcidae</taxon>
        <taxon>Zoarcinae</taxon>
        <taxon>Zoarces</taxon>
    </lineage>
</organism>
<accession>A0AAW1F1A6</accession>
<evidence type="ECO:0000313" key="3">
    <source>
        <dbReference type="Proteomes" id="UP001488805"/>
    </source>
</evidence>
<evidence type="ECO:0000313" key="2">
    <source>
        <dbReference type="EMBL" id="KAK9528368.1"/>
    </source>
</evidence>
<dbReference type="Proteomes" id="UP001488805">
    <property type="component" value="Unassembled WGS sequence"/>
</dbReference>